<evidence type="ECO:0000313" key="4">
    <source>
        <dbReference type="EMBL" id="GAH56198.1"/>
    </source>
</evidence>
<dbReference type="PRINTS" id="PR00050">
    <property type="entry name" value="COLDSHOCK"/>
</dbReference>
<feature type="domain" description="CSD" evidence="3">
    <location>
        <begin position="4"/>
        <end position="65"/>
    </location>
</feature>
<dbReference type="EMBL" id="BARU01018415">
    <property type="protein sequence ID" value="GAH56198.1"/>
    <property type="molecule type" value="Genomic_DNA"/>
</dbReference>
<dbReference type="CDD" id="cd04458">
    <property type="entry name" value="CSP_CDS"/>
    <property type="match status" value="1"/>
</dbReference>
<evidence type="ECO:0000256" key="2">
    <source>
        <dbReference type="ARBA" id="ARBA00022490"/>
    </source>
</evidence>
<dbReference type="InterPro" id="IPR050181">
    <property type="entry name" value="Cold_shock_domain"/>
</dbReference>
<comment type="caution">
    <text evidence="4">The sequence shown here is derived from an EMBL/GenBank/DDBJ whole genome shotgun (WGS) entry which is preliminary data.</text>
</comment>
<evidence type="ECO:0000256" key="1">
    <source>
        <dbReference type="ARBA" id="ARBA00004496"/>
    </source>
</evidence>
<reference evidence="4" key="1">
    <citation type="journal article" date="2014" name="Front. Microbiol.">
        <title>High frequency of phylogenetically diverse reductive dehalogenase-homologous genes in deep subseafloor sedimentary metagenomes.</title>
        <authorList>
            <person name="Kawai M."/>
            <person name="Futagami T."/>
            <person name="Toyoda A."/>
            <person name="Takaki Y."/>
            <person name="Nishi S."/>
            <person name="Hori S."/>
            <person name="Arai W."/>
            <person name="Tsubouchi T."/>
            <person name="Morono Y."/>
            <person name="Uchiyama I."/>
            <person name="Ito T."/>
            <person name="Fujiyama A."/>
            <person name="Inagaki F."/>
            <person name="Takami H."/>
        </authorList>
    </citation>
    <scope>NUCLEOTIDE SEQUENCE</scope>
    <source>
        <strain evidence="4">Expedition CK06-06</strain>
    </source>
</reference>
<dbReference type="InterPro" id="IPR012156">
    <property type="entry name" value="Cold_shock_CspA"/>
</dbReference>
<comment type="subcellular location">
    <subcellularLocation>
        <location evidence="1">Cytoplasm</location>
    </subcellularLocation>
</comment>
<accession>X1IF58</accession>
<dbReference type="InterPro" id="IPR011129">
    <property type="entry name" value="CSD"/>
</dbReference>
<dbReference type="AlphaFoldDB" id="X1IF58"/>
<dbReference type="Pfam" id="PF00313">
    <property type="entry name" value="CSD"/>
    <property type="match status" value="1"/>
</dbReference>
<sequence>MTERVKGKLKWFSTEKGYGFIESNGIDYFVHHSELKDDDEFHEGDDVEFSIKQTEKGFSAINVTKIKEK</sequence>
<gene>
    <name evidence="4" type="ORF">S03H2_30433</name>
</gene>
<dbReference type="GO" id="GO:0005737">
    <property type="term" value="C:cytoplasm"/>
    <property type="evidence" value="ECO:0007669"/>
    <property type="project" value="UniProtKB-SubCell"/>
</dbReference>
<dbReference type="GO" id="GO:0003676">
    <property type="term" value="F:nucleic acid binding"/>
    <property type="evidence" value="ECO:0007669"/>
    <property type="project" value="InterPro"/>
</dbReference>
<evidence type="ECO:0000259" key="3">
    <source>
        <dbReference type="PROSITE" id="PS51857"/>
    </source>
</evidence>
<dbReference type="InterPro" id="IPR002059">
    <property type="entry name" value="CSP_DNA-bd"/>
</dbReference>
<organism evidence="4">
    <name type="scientific">marine sediment metagenome</name>
    <dbReference type="NCBI Taxonomy" id="412755"/>
    <lineage>
        <taxon>unclassified sequences</taxon>
        <taxon>metagenomes</taxon>
        <taxon>ecological metagenomes</taxon>
    </lineage>
</organism>
<dbReference type="SMART" id="SM00357">
    <property type="entry name" value="CSP"/>
    <property type="match status" value="1"/>
</dbReference>
<dbReference type="PIRSF" id="PIRSF002599">
    <property type="entry name" value="Cold_shock_A"/>
    <property type="match status" value="1"/>
</dbReference>
<keyword evidence="2" id="KW-0963">Cytoplasm</keyword>
<dbReference type="PANTHER" id="PTHR11544">
    <property type="entry name" value="COLD SHOCK DOMAIN CONTAINING PROTEINS"/>
    <property type="match status" value="1"/>
</dbReference>
<dbReference type="SUPFAM" id="SSF50249">
    <property type="entry name" value="Nucleic acid-binding proteins"/>
    <property type="match status" value="1"/>
</dbReference>
<proteinExistence type="predicted"/>
<dbReference type="PROSITE" id="PS51857">
    <property type="entry name" value="CSD_2"/>
    <property type="match status" value="1"/>
</dbReference>
<name>X1IF58_9ZZZZ</name>
<dbReference type="Gene3D" id="2.40.50.140">
    <property type="entry name" value="Nucleic acid-binding proteins"/>
    <property type="match status" value="1"/>
</dbReference>
<dbReference type="InterPro" id="IPR012340">
    <property type="entry name" value="NA-bd_OB-fold"/>
</dbReference>
<protein>
    <recommendedName>
        <fullName evidence="3">CSD domain-containing protein</fullName>
    </recommendedName>
</protein>